<keyword evidence="4" id="KW-0349">Heme</keyword>
<evidence type="ECO:0000256" key="7">
    <source>
        <dbReference type="ARBA" id="ARBA00022982"/>
    </source>
</evidence>
<feature type="transmembrane region" description="Helical" evidence="12">
    <location>
        <begin position="62"/>
        <end position="80"/>
    </location>
</feature>
<dbReference type="GO" id="GO:0140571">
    <property type="term" value="F:transmembrane ascorbate ferrireductase activity"/>
    <property type="evidence" value="ECO:0007669"/>
    <property type="project" value="UniProtKB-EC"/>
</dbReference>
<reference evidence="14" key="1">
    <citation type="submission" date="2021-01" db="UniProtKB">
        <authorList>
            <consortium name="EnsemblMetazoa"/>
        </authorList>
    </citation>
    <scope>IDENTIFICATION</scope>
</reference>
<keyword evidence="6" id="KW-0479">Metal-binding</keyword>
<keyword evidence="9" id="KW-0408">Iron</keyword>
<dbReference type="PANTHER" id="PTHR15422:SF45">
    <property type="entry name" value="CYTOCHROME B561 DOMAIN-CONTAINING PROTEIN"/>
    <property type="match status" value="1"/>
</dbReference>
<organism evidence="14 15">
    <name type="scientific">Clytia hemisphaerica</name>
    <dbReference type="NCBI Taxonomy" id="252671"/>
    <lineage>
        <taxon>Eukaryota</taxon>
        <taxon>Metazoa</taxon>
        <taxon>Cnidaria</taxon>
        <taxon>Hydrozoa</taxon>
        <taxon>Hydroidolina</taxon>
        <taxon>Leptothecata</taxon>
        <taxon>Obeliida</taxon>
        <taxon>Clytiidae</taxon>
        <taxon>Clytia</taxon>
    </lineage>
</organism>
<evidence type="ECO:0000259" key="13">
    <source>
        <dbReference type="PROSITE" id="PS50939"/>
    </source>
</evidence>
<evidence type="ECO:0000256" key="1">
    <source>
        <dbReference type="ARBA" id="ARBA00001970"/>
    </source>
</evidence>
<evidence type="ECO:0000256" key="2">
    <source>
        <dbReference type="ARBA" id="ARBA00004141"/>
    </source>
</evidence>
<feature type="transmembrane region" description="Helical" evidence="12">
    <location>
        <begin position="178"/>
        <end position="197"/>
    </location>
</feature>
<dbReference type="Proteomes" id="UP000594262">
    <property type="component" value="Unplaced"/>
</dbReference>
<evidence type="ECO:0000256" key="3">
    <source>
        <dbReference type="ARBA" id="ARBA00022448"/>
    </source>
</evidence>
<evidence type="ECO:0000256" key="8">
    <source>
        <dbReference type="ARBA" id="ARBA00022989"/>
    </source>
</evidence>
<dbReference type="SMART" id="SM00665">
    <property type="entry name" value="B561"/>
    <property type="match status" value="1"/>
</dbReference>
<dbReference type="OrthoDB" id="432881at2759"/>
<sequence length="236" mass="26545">MAEIVVTKKGKSAENYSAKDQPSSLFFCLKFLFIMAHIFAFMLCAFIIFLSQPGTSLFSWHPTLMVLGFGLFMFEAILLFSPYSSLLGASDRQLKVKYHWILQVLAALCFNLGFAVIYYNKNLNNKPHFTSWHGKIGFWAVAISTFQTMVGPSLIYYNNRILNPMGTSLALRKKVHGVVGALAFVLGDATMVLSLFSNFMVKNTSETSWYFLLILKTIMASVVVNQASSKYVFKSK</sequence>
<name>A0A7M5WZH6_9CNID</name>
<dbReference type="PROSITE" id="PS50939">
    <property type="entry name" value="CYTOCHROME_B561"/>
    <property type="match status" value="1"/>
</dbReference>
<proteinExistence type="predicted"/>
<evidence type="ECO:0000256" key="4">
    <source>
        <dbReference type="ARBA" id="ARBA00022617"/>
    </source>
</evidence>
<dbReference type="Gene3D" id="1.20.120.1770">
    <property type="match status" value="1"/>
</dbReference>
<feature type="domain" description="Cytochrome b561" evidence="13">
    <location>
        <begin position="31"/>
        <end position="234"/>
    </location>
</feature>
<dbReference type="RefSeq" id="XP_066917927.1">
    <property type="nucleotide sequence ID" value="XM_067061826.1"/>
</dbReference>
<evidence type="ECO:0000256" key="9">
    <source>
        <dbReference type="ARBA" id="ARBA00023004"/>
    </source>
</evidence>
<feature type="transmembrane region" description="Helical" evidence="12">
    <location>
        <begin position="209"/>
        <end position="227"/>
    </location>
</feature>
<evidence type="ECO:0000313" key="14">
    <source>
        <dbReference type="EnsemblMetazoa" id="CLYHEMP015158.1"/>
    </source>
</evidence>
<evidence type="ECO:0000256" key="5">
    <source>
        <dbReference type="ARBA" id="ARBA00022692"/>
    </source>
</evidence>
<evidence type="ECO:0000313" key="15">
    <source>
        <dbReference type="Proteomes" id="UP000594262"/>
    </source>
</evidence>
<keyword evidence="8 12" id="KW-1133">Transmembrane helix</keyword>
<dbReference type="EnsemblMetazoa" id="CLYHEMT015158.1">
    <property type="protein sequence ID" value="CLYHEMP015158.1"/>
    <property type="gene ID" value="CLYHEMG015158"/>
</dbReference>
<protein>
    <recommendedName>
        <fullName evidence="11">ascorbate ferrireductase (transmembrane)</fullName>
        <ecNumber evidence="11">7.2.1.3</ecNumber>
    </recommendedName>
</protein>
<dbReference type="GeneID" id="136805248"/>
<comment type="subcellular location">
    <subcellularLocation>
        <location evidence="2">Membrane</location>
        <topology evidence="2">Multi-pass membrane protein</topology>
    </subcellularLocation>
</comment>
<dbReference type="EC" id="7.2.1.3" evidence="11"/>
<feature type="transmembrane region" description="Helical" evidence="12">
    <location>
        <begin position="25"/>
        <end position="50"/>
    </location>
</feature>
<dbReference type="InterPro" id="IPR045150">
    <property type="entry name" value="CYB561D1/2"/>
</dbReference>
<keyword evidence="15" id="KW-1185">Reference proteome</keyword>
<keyword evidence="10 12" id="KW-0472">Membrane</keyword>
<comment type="cofactor">
    <cofactor evidence="1">
        <name>heme b</name>
        <dbReference type="ChEBI" id="CHEBI:60344"/>
    </cofactor>
</comment>
<dbReference type="GO" id="GO:0016020">
    <property type="term" value="C:membrane"/>
    <property type="evidence" value="ECO:0007669"/>
    <property type="project" value="UniProtKB-SubCell"/>
</dbReference>
<keyword evidence="3" id="KW-0813">Transport</keyword>
<dbReference type="InterPro" id="IPR006593">
    <property type="entry name" value="Cyt_b561/ferric_Rdtase_TM"/>
</dbReference>
<feature type="transmembrane region" description="Helical" evidence="12">
    <location>
        <begin position="100"/>
        <end position="118"/>
    </location>
</feature>
<dbReference type="CDD" id="cd08761">
    <property type="entry name" value="Cyt_b561_CYB561D2_like"/>
    <property type="match status" value="1"/>
</dbReference>
<dbReference type="GO" id="GO:0140575">
    <property type="term" value="F:transmembrane monodehydroascorbate reductase activity"/>
    <property type="evidence" value="ECO:0007669"/>
    <property type="project" value="InterPro"/>
</dbReference>
<dbReference type="GO" id="GO:0046872">
    <property type="term" value="F:metal ion binding"/>
    <property type="evidence" value="ECO:0007669"/>
    <property type="project" value="UniProtKB-KW"/>
</dbReference>
<dbReference type="PANTHER" id="PTHR15422">
    <property type="entry name" value="OS05G0565100 PROTEIN"/>
    <property type="match status" value="1"/>
</dbReference>
<dbReference type="Pfam" id="PF03188">
    <property type="entry name" value="Cytochrom_B561"/>
    <property type="match status" value="1"/>
</dbReference>
<keyword evidence="5 12" id="KW-0812">Transmembrane</keyword>
<evidence type="ECO:0000256" key="11">
    <source>
        <dbReference type="ARBA" id="ARBA00024225"/>
    </source>
</evidence>
<evidence type="ECO:0000256" key="10">
    <source>
        <dbReference type="ARBA" id="ARBA00023136"/>
    </source>
</evidence>
<accession>A0A7M5WZH6</accession>
<evidence type="ECO:0000256" key="12">
    <source>
        <dbReference type="SAM" id="Phobius"/>
    </source>
</evidence>
<evidence type="ECO:0000256" key="6">
    <source>
        <dbReference type="ARBA" id="ARBA00022723"/>
    </source>
</evidence>
<dbReference type="AlphaFoldDB" id="A0A7M5WZH6"/>
<feature type="transmembrane region" description="Helical" evidence="12">
    <location>
        <begin position="138"/>
        <end position="157"/>
    </location>
</feature>
<keyword evidence="7" id="KW-0249">Electron transport</keyword>